<evidence type="ECO:0000256" key="4">
    <source>
        <dbReference type="SAM" id="Phobius"/>
    </source>
</evidence>
<dbReference type="PROSITE" id="PS00379">
    <property type="entry name" value="CDP_ALCOHOL_P_TRANSF"/>
    <property type="match status" value="1"/>
</dbReference>
<evidence type="ECO:0000256" key="3">
    <source>
        <dbReference type="SAM" id="MobiDB-lite"/>
    </source>
</evidence>
<reference evidence="5" key="1">
    <citation type="journal article" date="2020" name="mSystems">
        <title>Genome- and Community-Level Interaction Insights into Carbon Utilization and Element Cycling Functions of Hydrothermarchaeota in Hydrothermal Sediment.</title>
        <authorList>
            <person name="Zhou Z."/>
            <person name="Liu Y."/>
            <person name="Xu W."/>
            <person name="Pan J."/>
            <person name="Luo Z.H."/>
            <person name="Li M."/>
        </authorList>
    </citation>
    <scope>NUCLEOTIDE SEQUENCE [LARGE SCALE GENOMIC DNA]</scope>
    <source>
        <strain evidence="5">HyVt-570</strain>
    </source>
</reference>
<dbReference type="AlphaFoldDB" id="A0A7C4VD57"/>
<feature type="region of interest" description="Disordered" evidence="3">
    <location>
        <begin position="52"/>
        <end position="72"/>
    </location>
</feature>
<feature type="transmembrane region" description="Helical" evidence="4">
    <location>
        <begin position="312"/>
        <end position="332"/>
    </location>
</feature>
<dbReference type="GO" id="GO:0016020">
    <property type="term" value="C:membrane"/>
    <property type="evidence" value="ECO:0007669"/>
    <property type="project" value="InterPro"/>
</dbReference>
<keyword evidence="4" id="KW-0472">Membrane</keyword>
<comment type="caution">
    <text evidence="5">The sequence shown here is derived from an EMBL/GenBank/DDBJ whole genome shotgun (WGS) entry which is preliminary data.</text>
</comment>
<dbReference type="Gene3D" id="1.20.120.1760">
    <property type="match status" value="1"/>
</dbReference>
<protein>
    <submittedName>
        <fullName evidence="5">CDP-alcohol phosphatidyltransferase family protein</fullName>
    </submittedName>
</protein>
<dbReference type="GO" id="GO:0008654">
    <property type="term" value="P:phospholipid biosynthetic process"/>
    <property type="evidence" value="ECO:0007669"/>
    <property type="project" value="InterPro"/>
</dbReference>
<keyword evidence="1 2" id="KW-0808">Transferase</keyword>
<dbReference type="Pfam" id="PF01066">
    <property type="entry name" value="CDP-OH_P_transf"/>
    <property type="match status" value="1"/>
</dbReference>
<dbReference type="InterPro" id="IPR048254">
    <property type="entry name" value="CDP_ALCOHOL_P_TRANSF_CS"/>
</dbReference>
<name>A0A7C4VD57_9DEIN</name>
<gene>
    <name evidence="5" type="ORF">ENK37_08460</name>
</gene>
<sequence>MRWGWTRSLRFSAGGRWWSTSPLGPAPRLAAAWSRPSIPSRRFGLPRSPTGGRWSCPVGRAPPRAGRGPTVAASTCWPPGWRPGVAEAPRLADGLKPRPAEEVLNRLVFRPLGHGVVRLLWRTPLRPEHLVLAHGLLGLLAAVLLARGADLSAALLLQLVTVLDNADGQLARARRQVSLLGRYLDSEVDLLVHVALFYALYLRTGSAAGALLGFAAMTFVLSLDHNLQALAAGRPLRDPLARPGLEAWLARVYDLLFGWQDRAIRGAERRLEARLGEKAPPRWLLVLPANLGRTTQFAILGLLLALGRPEGFLAFQGLTLLAAGVVYTVRIWRARPSTPSPR</sequence>
<accession>A0A7C4VD57</accession>
<evidence type="ECO:0000256" key="2">
    <source>
        <dbReference type="RuleBase" id="RU003750"/>
    </source>
</evidence>
<keyword evidence="4" id="KW-1133">Transmembrane helix</keyword>
<evidence type="ECO:0000313" key="5">
    <source>
        <dbReference type="EMBL" id="HGY10064.1"/>
    </source>
</evidence>
<organism evidence="5">
    <name type="scientific">Oceanithermus profundus</name>
    <dbReference type="NCBI Taxonomy" id="187137"/>
    <lineage>
        <taxon>Bacteria</taxon>
        <taxon>Thermotogati</taxon>
        <taxon>Deinococcota</taxon>
        <taxon>Deinococci</taxon>
        <taxon>Thermales</taxon>
        <taxon>Thermaceae</taxon>
        <taxon>Oceanithermus</taxon>
    </lineage>
</organism>
<dbReference type="GO" id="GO:0016780">
    <property type="term" value="F:phosphotransferase activity, for other substituted phosphate groups"/>
    <property type="evidence" value="ECO:0007669"/>
    <property type="project" value="InterPro"/>
</dbReference>
<dbReference type="Proteomes" id="UP000885759">
    <property type="component" value="Unassembled WGS sequence"/>
</dbReference>
<dbReference type="EMBL" id="DRPZ01000215">
    <property type="protein sequence ID" value="HGY10064.1"/>
    <property type="molecule type" value="Genomic_DNA"/>
</dbReference>
<dbReference type="InterPro" id="IPR000462">
    <property type="entry name" value="CDP-OH_P_trans"/>
</dbReference>
<feature type="transmembrane region" description="Helical" evidence="4">
    <location>
        <begin position="195"/>
        <end position="221"/>
    </location>
</feature>
<dbReference type="InterPro" id="IPR043130">
    <property type="entry name" value="CDP-OH_PTrfase_TM_dom"/>
</dbReference>
<keyword evidence="4" id="KW-0812">Transmembrane</keyword>
<proteinExistence type="inferred from homology"/>
<evidence type="ECO:0000256" key="1">
    <source>
        <dbReference type="ARBA" id="ARBA00022679"/>
    </source>
</evidence>
<comment type="similarity">
    <text evidence="2">Belongs to the CDP-alcohol phosphatidyltransferase class-I family.</text>
</comment>